<gene>
    <name evidence="3" type="ORF">BKH20_06240</name>
</gene>
<dbReference type="EMBL" id="MSKS01000017">
    <property type="protein sequence ID" value="OLO70450.1"/>
    <property type="molecule type" value="Genomic_DNA"/>
</dbReference>
<evidence type="ECO:0000256" key="1">
    <source>
        <dbReference type="SAM" id="MobiDB-lite"/>
    </source>
</evidence>
<dbReference type="InterPro" id="IPR009057">
    <property type="entry name" value="Homeodomain-like_sf"/>
</dbReference>
<dbReference type="Pfam" id="PF13011">
    <property type="entry name" value="LZ_Tnp_IS481"/>
    <property type="match status" value="1"/>
</dbReference>
<dbReference type="OrthoDB" id="52928at2"/>
<dbReference type="InterPro" id="IPR024967">
    <property type="entry name" value="DNA-bd_IS481-type"/>
</dbReference>
<dbReference type="Proteomes" id="UP000185963">
    <property type="component" value="Unassembled WGS sequence"/>
</dbReference>
<feature type="compositionally biased region" description="Basic and acidic residues" evidence="1">
    <location>
        <begin position="102"/>
        <end position="111"/>
    </location>
</feature>
<dbReference type="AlphaFoldDB" id="A0A1Q8WQQ4"/>
<reference evidence="3 4" key="1">
    <citation type="submission" date="2016-12" db="EMBL/GenBank/DDBJ databases">
        <title>Genomic comparison of strains in the 'Actinomyces naeslundii' group.</title>
        <authorList>
            <person name="Mughal S.R."/>
            <person name="Do T."/>
            <person name="Gilbert S.C."/>
            <person name="Witherden E.A."/>
            <person name="Didelot X."/>
            <person name="Beighton D."/>
        </authorList>
    </citation>
    <scope>NUCLEOTIDE SEQUENCE [LARGE SCALE GENOMIC DNA]</scope>
    <source>
        <strain evidence="3 4">WE8B-23</strain>
    </source>
</reference>
<feature type="compositionally biased region" description="Basic residues" evidence="1">
    <location>
        <begin position="60"/>
        <end position="69"/>
    </location>
</feature>
<accession>A0A1Q8WQQ4</accession>
<evidence type="ECO:0000313" key="4">
    <source>
        <dbReference type="Proteomes" id="UP000185963"/>
    </source>
</evidence>
<proteinExistence type="predicted"/>
<feature type="region of interest" description="Disordered" evidence="1">
    <location>
        <begin position="47"/>
        <end position="73"/>
    </location>
</feature>
<evidence type="ECO:0000313" key="3">
    <source>
        <dbReference type="EMBL" id="OLO70450.1"/>
    </source>
</evidence>
<organism evidence="3 4">
    <name type="scientific">Actinomyces oris</name>
    <dbReference type="NCBI Taxonomy" id="544580"/>
    <lineage>
        <taxon>Bacteria</taxon>
        <taxon>Bacillati</taxon>
        <taxon>Actinomycetota</taxon>
        <taxon>Actinomycetes</taxon>
        <taxon>Actinomycetales</taxon>
        <taxon>Actinomycetaceae</taxon>
        <taxon>Actinomyces</taxon>
    </lineage>
</organism>
<protein>
    <recommendedName>
        <fullName evidence="2">DNA-binding domain-containing protein</fullName>
    </recommendedName>
</protein>
<feature type="domain" description="DNA-binding" evidence="2">
    <location>
        <begin position="3"/>
        <end position="69"/>
    </location>
</feature>
<feature type="region of interest" description="Disordered" evidence="1">
    <location>
        <begin position="85"/>
        <end position="131"/>
    </location>
</feature>
<evidence type="ECO:0000259" key="2">
    <source>
        <dbReference type="Pfam" id="PF13011"/>
    </source>
</evidence>
<dbReference type="SUPFAM" id="SSF46689">
    <property type="entry name" value="Homeodomain-like"/>
    <property type="match status" value="1"/>
</dbReference>
<comment type="caution">
    <text evidence="3">The sequence shown here is derived from an EMBL/GenBank/DDBJ whole genome shotgun (WGS) entry which is preliminary data.</text>
</comment>
<name>A0A1Q8WQQ4_9ACTO</name>
<sequence>MAHAYAPLTPEGRRRLAHLVVEEGWPVRRAAERFQVSPATASRWVGRYRAGQPMEDRSSRPHHSPGRLARRTERRIIALRFNRRWAPPHRLPPGPGALHRGAHPDPLRHAPPEGGGSGRRAGDAPSGAGAL</sequence>